<proteinExistence type="inferred from homology"/>
<keyword evidence="2" id="KW-0560">Oxidoreductase</keyword>
<sequence>MKTILITGASGGIGEGICKMLENHPEYRIVVHYFNNEDKAKQIVKNIRNKGIDAISYKCDLRNYDECEEMFKFIRNKFRCVDILINNAGISIVEQFQDIEIDDWYNMFDVNVHGNYHISKLALEDMLDNKDGNIINITSIWGMIGGSMESCYSATKAAIIGLTKSLAKEFGYSNIKINAIAPGAINTPMLDNISKDDLEYVVEDTPMGRLGTPEDIANLVEFLISDKNSFMTGQILSPNGGFVIV</sequence>
<dbReference type="GO" id="GO:0032787">
    <property type="term" value="P:monocarboxylic acid metabolic process"/>
    <property type="evidence" value="ECO:0007669"/>
    <property type="project" value="UniProtKB-ARBA"/>
</dbReference>
<dbReference type="GO" id="GO:0016491">
    <property type="term" value="F:oxidoreductase activity"/>
    <property type="evidence" value="ECO:0007669"/>
    <property type="project" value="UniProtKB-KW"/>
</dbReference>
<dbReference type="Proteomes" id="UP000502899">
    <property type="component" value="Chromosome"/>
</dbReference>
<dbReference type="NCBIfam" id="NF047420">
    <property type="entry name" value="EF_P_mod_YmfI"/>
    <property type="match status" value="1"/>
</dbReference>
<dbReference type="Pfam" id="PF13561">
    <property type="entry name" value="adh_short_C2"/>
    <property type="match status" value="1"/>
</dbReference>
<dbReference type="SUPFAM" id="SSF51735">
    <property type="entry name" value="NAD(P)-binding Rossmann-fold domains"/>
    <property type="match status" value="1"/>
</dbReference>
<evidence type="ECO:0000256" key="2">
    <source>
        <dbReference type="ARBA" id="ARBA00023002"/>
    </source>
</evidence>
<dbReference type="PANTHER" id="PTHR42879">
    <property type="entry name" value="3-OXOACYL-(ACYL-CARRIER-PROTEIN) REDUCTASE"/>
    <property type="match status" value="1"/>
</dbReference>
<dbReference type="AlphaFoldDB" id="A0A133MYL3"/>
<dbReference type="InterPro" id="IPR020904">
    <property type="entry name" value="Sc_DH/Rdtase_CS"/>
</dbReference>
<evidence type="ECO:0000313" key="3">
    <source>
        <dbReference type="EMBL" id="QKH80041.1"/>
    </source>
</evidence>
<dbReference type="PRINTS" id="PR00080">
    <property type="entry name" value="SDRFAMILY"/>
</dbReference>
<accession>A0A133MYL3</accession>
<organism evidence="3 4">
    <name type="scientific">Finegoldia magna</name>
    <name type="common">Peptostreptococcus magnus</name>
    <dbReference type="NCBI Taxonomy" id="1260"/>
    <lineage>
        <taxon>Bacteria</taxon>
        <taxon>Bacillati</taxon>
        <taxon>Bacillota</taxon>
        <taxon>Tissierellia</taxon>
        <taxon>Tissierellales</taxon>
        <taxon>Peptoniphilaceae</taxon>
        <taxon>Finegoldia</taxon>
    </lineage>
</organism>
<dbReference type="PANTHER" id="PTHR42879:SF2">
    <property type="entry name" value="3-OXOACYL-[ACYL-CARRIER-PROTEIN] REDUCTASE FABG"/>
    <property type="match status" value="1"/>
</dbReference>
<dbReference type="EMBL" id="CP054000">
    <property type="protein sequence ID" value="QKH80041.1"/>
    <property type="molecule type" value="Genomic_DNA"/>
</dbReference>
<dbReference type="PRINTS" id="PR00081">
    <property type="entry name" value="GDHRDH"/>
</dbReference>
<dbReference type="InterPro" id="IPR050259">
    <property type="entry name" value="SDR"/>
</dbReference>
<evidence type="ECO:0000256" key="1">
    <source>
        <dbReference type="ARBA" id="ARBA00006484"/>
    </source>
</evidence>
<protein>
    <submittedName>
        <fullName evidence="3">3-oxoacyl-ACP reductase FabG</fullName>
    </submittedName>
</protein>
<name>A0A133MYL3_FINMA</name>
<evidence type="ECO:0000313" key="4">
    <source>
        <dbReference type="Proteomes" id="UP000502899"/>
    </source>
</evidence>
<dbReference type="RefSeq" id="WP_002838293.1">
    <property type="nucleotide sequence ID" value="NZ_CAMPWK010000001.1"/>
</dbReference>
<reference evidence="3 4" key="1">
    <citation type="submission" date="2020-05" db="EMBL/GenBank/DDBJ databases">
        <title>FDA dAtabase for Regulatory Grade micrObial Sequences (FDA-ARGOS): Supporting development and validation of Infectious Disease Dx tests.</title>
        <authorList>
            <person name="Pederson C."/>
            <person name="Tallon L."/>
            <person name="Sadzewicz L."/>
            <person name="Zhao X."/>
            <person name="Vavikolanu K."/>
            <person name="Mehta A."/>
            <person name="Aluvathingal J."/>
            <person name="Nadendla S."/>
            <person name="Myers T."/>
            <person name="Yan Y."/>
            <person name="Sichtig H."/>
        </authorList>
    </citation>
    <scope>NUCLEOTIDE SEQUENCE [LARGE SCALE GENOMIC DNA]</scope>
    <source>
        <strain evidence="3 4">FDAARGOS_764</strain>
    </source>
</reference>
<dbReference type="InterPro" id="IPR002347">
    <property type="entry name" value="SDR_fam"/>
</dbReference>
<dbReference type="Gene3D" id="3.40.50.720">
    <property type="entry name" value="NAD(P)-binding Rossmann-like Domain"/>
    <property type="match status" value="1"/>
</dbReference>
<comment type="similarity">
    <text evidence="1">Belongs to the short-chain dehydrogenases/reductases (SDR) family.</text>
</comment>
<gene>
    <name evidence="3" type="primary">fabG</name>
    <name evidence="3" type="ORF">FOC70_06655</name>
</gene>
<dbReference type="NCBIfam" id="NF009466">
    <property type="entry name" value="PRK12826.1-2"/>
    <property type="match status" value="1"/>
</dbReference>
<dbReference type="FunFam" id="3.40.50.720:FF:000173">
    <property type="entry name" value="3-oxoacyl-[acyl-carrier protein] reductase"/>
    <property type="match status" value="1"/>
</dbReference>
<dbReference type="PROSITE" id="PS00061">
    <property type="entry name" value="ADH_SHORT"/>
    <property type="match status" value="1"/>
</dbReference>
<dbReference type="InterPro" id="IPR036291">
    <property type="entry name" value="NAD(P)-bd_dom_sf"/>
</dbReference>